<dbReference type="InterPro" id="IPR001734">
    <property type="entry name" value="Na/solute_symporter"/>
</dbReference>
<evidence type="ECO:0000256" key="3">
    <source>
        <dbReference type="ARBA" id="ARBA00022448"/>
    </source>
</evidence>
<evidence type="ECO:0000256" key="7">
    <source>
        <dbReference type="ARBA" id="ARBA00023053"/>
    </source>
</evidence>
<comment type="similarity">
    <text evidence="2">Belongs to the sodium:solute symporter (SSF) (TC 2.A.21) family.</text>
</comment>
<comment type="subcellular location">
    <subcellularLocation>
        <location evidence="1">Cell membrane</location>
        <topology evidence="1">Multi-pass membrane protein</topology>
    </subcellularLocation>
</comment>
<keyword evidence="12" id="KW-0732">Signal</keyword>
<feature type="transmembrane region" description="Helical" evidence="11">
    <location>
        <begin position="687"/>
        <end position="707"/>
    </location>
</feature>
<dbReference type="Proteomes" id="UP000829194">
    <property type="component" value="Chromosome"/>
</dbReference>
<evidence type="ECO:0000313" key="13">
    <source>
        <dbReference type="EMBL" id="UNP30040.1"/>
    </source>
</evidence>
<proteinExistence type="inferred from homology"/>
<feature type="signal peptide" evidence="12">
    <location>
        <begin position="1"/>
        <end position="37"/>
    </location>
</feature>
<feature type="transmembrane region" description="Helical" evidence="11">
    <location>
        <begin position="498"/>
        <end position="519"/>
    </location>
</feature>
<dbReference type="PROSITE" id="PS50283">
    <property type="entry name" value="NA_SOLUT_SYMP_3"/>
    <property type="match status" value="1"/>
</dbReference>
<keyword evidence="3" id="KW-0813">Transport</keyword>
<evidence type="ECO:0000313" key="14">
    <source>
        <dbReference type="Proteomes" id="UP000829194"/>
    </source>
</evidence>
<gene>
    <name evidence="13" type="ORF">MOV92_01760</name>
</gene>
<dbReference type="CDD" id="cd11495">
    <property type="entry name" value="SLC5sbd_NIS-like_u3"/>
    <property type="match status" value="1"/>
</dbReference>
<feature type="transmembrane region" description="Helical" evidence="11">
    <location>
        <begin position="587"/>
        <end position="613"/>
    </location>
</feature>
<keyword evidence="6 11" id="KW-1133">Transmembrane helix</keyword>
<feature type="transmembrane region" description="Helical" evidence="11">
    <location>
        <begin position="749"/>
        <end position="766"/>
    </location>
</feature>
<evidence type="ECO:0000256" key="2">
    <source>
        <dbReference type="ARBA" id="ARBA00006434"/>
    </source>
</evidence>
<evidence type="ECO:0000256" key="8">
    <source>
        <dbReference type="ARBA" id="ARBA00023065"/>
    </source>
</evidence>
<evidence type="ECO:0000256" key="4">
    <source>
        <dbReference type="ARBA" id="ARBA00022475"/>
    </source>
</evidence>
<dbReference type="InterPro" id="IPR038377">
    <property type="entry name" value="Na/Glc_symporter_sf"/>
</dbReference>
<feature type="transmembrane region" description="Helical" evidence="11">
    <location>
        <begin position="633"/>
        <end position="666"/>
    </location>
</feature>
<evidence type="ECO:0000256" key="10">
    <source>
        <dbReference type="ARBA" id="ARBA00023201"/>
    </source>
</evidence>
<sequence>MSQFLWALARAGRTIRARGLVALLCAGLMLTAVTAQAEPLTPLQAGTLPSLQNASPLIGLATVDGRTLAIGRDRAWRLDNDRHAWLPLQWSAAPWAGAVVGDGTRAYLLPSDASVAIARIDADDSGARLRPLPPLPTPLSQLRATLSDDTLYIAGIGADGKAHVFQRPSADAGIAWTSLPAWPGGAAPRSLIAQTRALFLIVADPRGGADRMLRWSADKAWTDAGRVPGQVVPGTGRATGQAHVLYPVADPALAHAAAKLMIYQTITGSWATLPGAELPAGAGATAHWPDGLVWAQASADGAHTAFATAQVQSSKLRLHWLDWVVIVVYLVGMIGIGLFFYLREKRGSTSSFFVGGRSIPFWAAGVSLYAANTSSISFIAIPAKAFETNWQYLANNIVAVFGLMFVAVWIVPLLRRLDLMSVFSYLETRFHPAIRMLASALCIVVQIGSRMSVILFLPALGIATITGISVFWSVILMGGFTIVYTAMGGMKAVIWTDFVQVIVKMGGALFAIGFMIWHLRGGFGEYWSTAMSLGKMHTFDFSFDMTKATVWGFIFLVVFEVVLTFPKDQVLMQRTLSTKSDKEAGRSIWAFAAITIPGGIIFYTIGTSLFVYYKNNPERMNPLLPIDATFPMFIAAELPVGVTGLIIAGIFAAAMATLSGIMNSVATLISVDFYEKLAKDRSAKKSVFFAEIMTVVVGLIGIATALLLSKFNVHSLFDLSIELAGLLGGGFAGAYTLGMFTRRANWQGVAIGIAASIALTLVIWTLQMVHPYYYLAISILLCIVIGYAASLFFPAPQQSLKGLTIYRDRASD</sequence>
<protein>
    <submittedName>
        <fullName evidence="13">Sodium:solute symporter</fullName>
    </submittedName>
</protein>
<evidence type="ECO:0000256" key="11">
    <source>
        <dbReference type="SAM" id="Phobius"/>
    </source>
</evidence>
<dbReference type="RefSeq" id="WP_057941326.1">
    <property type="nucleotide sequence ID" value="NZ_CP011131.1"/>
</dbReference>
<dbReference type="PANTHER" id="PTHR42985">
    <property type="entry name" value="SODIUM-COUPLED MONOCARBOXYLATE TRANSPORTER"/>
    <property type="match status" value="1"/>
</dbReference>
<evidence type="ECO:0000256" key="5">
    <source>
        <dbReference type="ARBA" id="ARBA00022692"/>
    </source>
</evidence>
<dbReference type="Gene3D" id="1.20.1730.10">
    <property type="entry name" value="Sodium/glucose cotransporter"/>
    <property type="match status" value="1"/>
</dbReference>
<dbReference type="Pfam" id="PF00474">
    <property type="entry name" value="SSF"/>
    <property type="match status" value="1"/>
</dbReference>
<evidence type="ECO:0000256" key="6">
    <source>
        <dbReference type="ARBA" id="ARBA00022989"/>
    </source>
</evidence>
<dbReference type="EMBL" id="CP093547">
    <property type="protein sequence ID" value="UNP30040.1"/>
    <property type="molecule type" value="Genomic_DNA"/>
</dbReference>
<feature type="transmembrane region" description="Helical" evidence="11">
    <location>
        <begin position="320"/>
        <end position="341"/>
    </location>
</feature>
<evidence type="ECO:0000256" key="1">
    <source>
        <dbReference type="ARBA" id="ARBA00004651"/>
    </source>
</evidence>
<keyword evidence="7" id="KW-0915">Sodium</keyword>
<keyword evidence="9 11" id="KW-0472">Membrane</keyword>
<feature type="transmembrane region" description="Helical" evidence="11">
    <location>
        <begin position="462"/>
        <end position="486"/>
    </location>
</feature>
<reference evidence="13 14" key="1">
    <citation type="submission" date="2022-03" db="EMBL/GenBank/DDBJ databases">
        <title>Complete genome sequence of Lysobacter capsici VKM B-2533 and Lysobacter gummosus 10.1.1, promising sources of lytic agents.</title>
        <authorList>
            <person name="Tarlachkov S.V."/>
            <person name="Kudryakova I.V."/>
            <person name="Afoshin A.S."/>
            <person name="Leontyevskaya E.A."/>
            <person name="Leontyevskaya N.V."/>
        </authorList>
    </citation>
    <scope>NUCLEOTIDE SEQUENCE [LARGE SCALE GENOMIC DNA]</scope>
    <source>
        <strain evidence="13 14">10.1.1</strain>
    </source>
</reference>
<dbReference type="InterPro" id="IPR051163">
    <property type="entry name" value="Sodium:Solute_Symporter_SSF"/>
</dbReference>
<keyword evidence="14" id="KW-1185">Reference proteome</keyword>
<feature type="transmembrane region" description="Helical" evidence="11">
    <location>
        <begin position="361"/>
        <end position="381"/>
    </location>
</feature>
<dbReference type="NCBIfam" id="TIGR00813">
    <property type="entry name" value="sss"/>
    <property type="match status" value="1"/>
</dbReference>
<feature type="chain" id="PRO_5046132153" evidence="12">
    <location>
        <begin position="38"/>
        <end position="812"/>
    </location>
</feature>
<name>A0ABY3XCZ5_9GAMM</name>
<keyword evidence="4" id="KW-1003">Cell membrane</keyword>
<evidence type="ECO:0000256" key="12">
    <source>
        <dbReference type="SAM" id="SignalP"/>
    </source>
</evidence>
<feature type="transmembrane region" description="Helical" evidence="11">
    <location>
        <begin position="719"/>
        <end position="737"/>
    </location>
</feature>
<organism evidence="13 14">
    <name type="scientific">Lysobacter gummosus</name>
    <dbReference type="NCBI Taxonomy" id="262324"/>
    <lineage>
        <taxon>Bacteria</taxon>
        <taxon>Pseudomonadati</taxon>
        <taxon>Pseudomonadota</taxon>
        <taxon>Gammaproteobacteria</taxon>
        <taxon>Lysobacterales</taxon>
        <taxon>Lysobacteraceae</taxon>
        <taxon>Lysobacter</taxon>
    </lineage>
</organism>
<dbReference type="PANTHER" id="PTHR42985:SF40">
    <property type="entry name" value="LD47995P-RELATED"/>
    <property type="match status" value="1"/>
</dbReference>
<feature type="transmembrane region" description="Helical" evidence="11">
    <location>
        <begin position="772"/>
        <end position="793"/>
    </location>
</feature>
<keyword evidence="8" id="KW-0406">Ion transport</keyword>
<feature type="transmembrane region" description="Helical" evidence="11">
    <location>
        <begin position="548"/>
        <end position="566"/>
    </location>
</feature>
<keyword evidence="10" id="KW-0739">Sodium transport</keyword>
<evidence type="ECO:0000256" key="9">
    <source>
        <dbReference type="ARBA" id="ARBA00023136"/>
    </source>
</evidence>
<keyword evidence="5 11" id="KW-0812">Transmembrane</keyword>
<feature type="transmembrane region" description="Helical" evidence="11">
    <location>
        <begin position="393"/>
        <end position="414"/>
    </location>
</feature>
<accession>A0ABY3XCZ5</accession>
<feature type="transmembrane region" description="Helical" evidence="11">
    <location>
        <begin position="434"/>
        <end position="456"/>
    </location>
</feature>